<proteinExistence type="predicted"/>
<reference evidence="1" key="1">
    <citation type="submission" date="2022-04" db="EMBL/GenBank/DDBJ databases">
        <title>Paenibacillus mangrovi sp. nov., a novel endophytic bacterium isolated from bark of Kandelia candel.</title>
        <authorList>
            <person name="Tuo L."/>
        </authorList>
    </citation>
    <scope>NUCLEOTIDE SEQUENCE</scope>
    <source>
        <strain evidence="1">KQZ6P-2</strain>
    </source>
</reference>
<evidence type="ECO:0000313" key="2">
    <source>
        <dbReference type="Proteomes" id="UP001139347"/>
    </source>
</evidence>
<keyword evidence="2" id="KW-1185">Reference proteome</keyword>
<comment type="caution">
    <text evidence="1">The sequence shown here is derived from an EMBL/GenBank/DDBJ whole genome shotgun (WGS) entry which is preliminary data.</text>
</comment>
<sequence>MKMKAKFTILLGTAGIIVTGSTALLFSLTTDVSMIPIYAEAESLGNTPIISPIASTKAFNINFQGDRTSDTAVFTTSTDMNWAKIYAYNTSSGKMRVALKKDSPSGQEMGAMTLNPGQADSMIGTLDPGTYYVTFLTTTAILKGSASGRIASTYQELESKIGLGYKDLK</sequence>
<accession>A0A9X1WWT5</accession>
<protein>
    <submittedName>
        <fullName evidence="1">Uncharacterized protein</fullName>
    </submittedName>
</protein>
<evidence type="ECO:0000313" key="1">
    <source>
        <dbReference type="EMBL" id="MCJ8015325.1"/>
    </source>
</evidence>
<dbReference type="AlphaFoldDB" id="A0A9X1WWT5"/>
<dbReference type="RefSeq" id="WP_244731275.1">
    <property type="nucleotide sequence ID" value="NZ_JALIRP010000026.1"/>
</dbReference>
<gene>
    <name evidence="1" type="ORF">MUG84_27035</name>
</gene>
<dbReference type="Proteomes" id="UP001139347">
    <property type="component" value="Unassembled WGS sequence"/>
</dbReference>
<organism evidence="1 2">
    <name type="scientific">Paenibacillus mangrovi</name>
    <dbReference type="NCBI Taxonomy" id="2931978"/>
    <lineage>
        <taxon>Bacteria</taxon>
        <taxon>Bacillati</taxon>
        <taxon>Bacillota</taxon>
        <taxon>Bacilli</taxon>
        <taxon>Bacillales</taxon>
        <taxon>Paenibacillaceae</taxon>
        <taxon>Paenibacillus</taxon>
    </lineage>
</organism>
<dbReference type="EMBL" id="JALIRP010000026">
    <property type="protein sequence ID" value="MCJ8015325.1"/>
    <property type="molecule type" value="Genomic_DNA"/>
</dbReference>
<name>A0A9X1WWT5_9BACL</name>